<sequence length="255" mass="26257">MRALAVGLHAAQGGGDGEGGIQAGGEVVDGHAAFHGGAAFFAGDAHQPAHGLQRQVEAAFLAARAALAVRRYRTIDQARVARAHGLLPQPQAVHDAGAVVFDQYVGAGDQLDGCVALGLVLQVQGDRALVAVQGGEVLAVAIGDGRPAAQGVACAGRLDLDDVGAHVGQQHAAERAGGHVADFDDAYACEGGFLVHFFSWCFRRRRRNSRRDNPCAPTTAAPPVAPAARIHAFSGLSAVRAGRRCPAPPRPCPAR</sequence>
<accession>A0A0E7UEJ1</accession>
<dbReference type="AlphaFoldDB" id="A0A0E7UEJ1"/>
<reference evidence="1 2" key="1">
    <citation type="submission" date="2018-06" db="EMBL/GenBank/DDBJ databases">
        <authorList>
            <consortium name="Pathogen Informatics"/>
            <person name="Doyle S."/>
        </authorList>
    </citation>
    <scope>NUCLEOTIDE SEQUENCE [LARGE SCALE GENOMIC DNA]</scope>
    <source>
        <strain evidence="1 2">NCTC10911</strain>
    </source>
</reference>
<protein>
    <submittedName>
        <fullName evidence="1">Uncharacterized protein</fullName>
    </submittedName>
</protein>
<proteinExistence type="predicted"/>
<organism evidence="1 2">
    <name type="scientific">Bordetella pertussis</name>
    <dbReference type="NCBI Taxonomy" id="520"/>
    <lineage>
        <taxon>Bacteria</taxon>
        <taxon>Pseudomonadati</taxon>
        <taxon>Pseudomonadota</taxon>
        <taxon>Betaproteobacteria</taxon>
        <taxon>Burkholderiales</taxon>
        <taxon>Alcaligenaceae</taxon>
        <taxon>Bordetella</taxon>
    </lineage>
</organism>
<evidence type="ECO:0000313" key="1">
    <source>
        <dbReference type="EMBL" id="SUV66717.1"/>
    </source>
</evidence>
<dbReference type="EMBL" id="UFTT01000002">
    <property type="protein sequence ID" value="SUV66717.1"/>
    <property type="molecule type" value="Genomic_DNA"/>
</dbReference>
<gene>
    <name evidence="1" type="ORF">NCTC10911_03780</name>
</gene>
<evidence type="ECO:0000313" key="2">
    <source>
        <dbReference type="Proteomes" id="UP000255014"/>
    </source>
</evidence>
<name>A0A0E7UEJ1_BORPT</name>
<dbReference type="Proteomes" id="UP000255014">
    <property type="component" value="Unassembled WGS sequence"/>
</dbReference>